<feature type="compositionally biased region" description="Polar residues" evidence="1">
    <location>
        <begin position="66"/>
        <end position="77"/>
    </location>
</feature>
<protein>
    <submittedName>
        <fullName evidence="2">Uncharacterized protein</fullName>
    </submittedName>
</protein>
<gene>
    <name evidence="2" type="ORF">FRX31_019317</name>
</gene>
<name>A0A7J6W132_THATH</name>
<reference evidence="2 3" key="1">
    <citation type="submission" date="2020-06" db="EMBL/GenBank/DDBJ databases">
        <title>Transcriptomic and genomic resources for Thalictrum thalictroides and T. hernandezii: Facilitating candidate gene discovery in an emerging model plant lineage.</title>
        <authorList>
            <person name="Arias T."/>
            <person name="Riano-Pachon D.M."/>
            <person name="Di Stilio V.S."/>
        </authorList>
    </citation>
    <scope>NUCLEOTIDE SEQUENCE [LARGE SCALE GENOMIC DNA]</scope>
    <source>
        <strain evidence="3">cv. WT478/WT964</strain>
        <tissue evidence="2">Leaves</tissue>
    </source>
</reference>
<feature type="compositionally biased region" description="Low complexity" evidence="1">
    <location>
        <begin position="45"/>
        <end position="65"/>
    </location>
</feature>
<dbReference type="AlphaFoldDB" id="A0A7J6W132"/>
<dbReference type="Proteomes" id="UP000554482">
    <property type="component" value="Unassembled WGS sequence"/>
</dbReference>
<evidence type="ECO:0000313" key="3">
    <source>
        <dbReference type="Proteomes" id="UP000554482"/>
    </source>
</evidence>
<dbReference type="OrthoDB" id="1845088at2759"/>
<keyword evidence="3" id="KW-1185">Reference proteome</keyword>
<proteinExistence type="predicted"/>
<sequence length="119" mass="12823">MLKPPVPAYNDLIPLLHSHELIRKSSPFSEHPNPAVAFVGERSTSRNQSKRGSSSSFNSRGRGFTPASSRPPNNTHRNAPRNPPPLNQNNGDWHPDSAATAHITDNPGPKDESGSGIGE</sequence>
<evidence type="ECO:0000313" key="2">
    <source>
        <dbReference type="EMBL" id="KAF5191096.1"/>
    </source>
</evidence>
<evidence type="ECO:0000256" key="1">
    <source>
        <dbReference type="SAM" id="MobiDB-lite"/>
    </source>
</evidence>
<feature type="region of interest" description="Disordered" evidence="1">
    <location>
        <begin position="25"/>
        <end position="119"/>
    </location>
</feature>
<organism evidence="2 3">
    <name type="scientific">Thalictrum thalictroides</name>
    <name type="common">Rue-anemone</name>
    <name type="synonym">Anemone thalictroides</name>
    <dbReference type="NCBI Taxonomy" id="46969"/>
    <lineage>
        <taxon>Eukaryota</taxon>
        <taxon>Viridiplantae</taxon>
        <taxon>Streptophyta</taxon>
        <taxon>Embryophyta</taxon>
        <taxon>Tracheophyta</taxon>
        <taxon>Spermatophyta</taxon>
        <taxon>Magnoliopsida</taxon>
        <taxon>Ranunculales</taxon>
        <taxon>Ranunculaceae</taxon>
        <taxon>Thalictroideae</taxon>
        <taxon>Thalictrum</taxon>
    </lineage>
</organism>
<dbReference type="EMBL" id="JABWDY010023226">
    <property type="protein sequence ID" value="KAF5191096.1"/>
    <property type="molecule type" value="Genomic_DNA"/>
</dbReference>
<accession>A0A7J6W132</accession>
<comment type="caution">
    <text evidence="2">The sequence shown here is derived from an EMBL/GenBank/DDBJ whole genome shotgun (WGS) entry which is preliminary data.</text>
</comment>